<dbReference type="InterPro" id="IPR005467">
    <property type="entry name" value="His_kinase_dom"/>
</dbReference>
<dbReference type="CDD" id="cd00130">
    <property type="entry name" value="PAS"/>
    <property type="match status" value="1"/>
</dbReference>
<evidence type="ECO:0000313" key="11">
    <source>
        <dbReference type="EMBL" id="GLK79676.1"/>
    </source>
</evidence>
<comment type="caution">
    <text evidence="11">The sequence shown here is derived from an EMBL/GenBank/DDBJ whole genome shotgun (WGS) entry which is preliminary data.</text>
</comment>
<keyword evidence="8" id="KW-0472">Membrane</keyword>
<evidence type="ECO:0000259" key="9">
    <source>
        <dbReference type="PROSITE" id="PS50109"/>
    </source>
</evidence>
<dbReference type="Proteomes" id="UP001143309">
    <property type="component" value="Unassembled WGS sequence"/>
</dbReference>
<keyword evidence="12" id="KW-1185">Reference proteome</keyword>
<reference evidence="11" key="1">
    <citation type="journal article" date="2014" name="Int. J. Syst. Evol. Microbiol.">
        <title>Complete genome sequence of Corynebacterium casei LMG S-19264T (=DSM 44701T), isolated from a smear-ripened cheese.</title>
        <authorList>
            <consortium name="US DOE Joint Genome Institute (JGI-PGF)"/>
            <person name="Walter F."/>
            <person name="Albersmeier A."/>
            <person name="Kalinowski J."/>
            <person name="Ruckert C."/>
        </authorList>
    </citation>
    <scope>NUCLEOTIDE SEQUENCE</scope>
    <source>
        <strain evidence="11">VKM B-2748</strain>
    </source>
</reference>
<dbReference type="SMART" id="SM00091">
    <property type="entry name" value="PAS"/>
    <property type="match status" value="1"/>
</dbReference>
<accession>A0A9W6N6U5</accession>
<dbReference type="InterPro" id="IPR004358">
    <property type="entry name" value="Sig_transdc_His_kin-like_C"/>
</dbReference>
<feature type="transmembrane region" description="Helical" evidence="8">
    <location>
        <begin position="166"/>
        <end position="187"/>
    </location>
</feature>
<dbReference type="CDD" id="cd16922">
    <property type="entry name" value="HATPase_EvgS-ArcB-TorS-like"/>
    <property type="match status" value="1"/>
</dbReference>
<protein>
    <recommendedName>
        <fullName evidence="2">histidine kinase</fullName>
        <ecNumber evidence="2">2.7.13.3</ecNumber>
    </recommendedName>
</protein>
<proteinExistence type="predicted"/>
<dbReference type="Gene3D" id="3.30.450.20">
    <property type="entry name" value="PAS domain"/>
    <property type="match status" value="1"/>
</dbReference>
<keyword evidence="4" id="KW-0808">Transferase</keyword>
<evidence type="ECO:0000256" key="5">
    <source>
        <dbReference type="ARBA" id="ARBA00022777"/>
    </source>
</evidence>
<sequence length="594" mass="60168">MLQLASLKALAGHVAAKVHPSASDDSAALTRHATFLATHMAAGVLPFAALPMLLALAGAPGALELGVLAWLVAPIVIALRLSATGDLARAHLLSSLALTVLIAGVAAATGGLASPALPWLALAPLEAALSGSRRITLAGVAAALAGAVAAAAAGAVLPAVAATPGYAAAGALWAGLCALGLAVRACAAIAGSAASAREAQARFDMIAGSVEDLATRHGPNGAVTFASAASERLLGASARDLHGSGLFDRVHIADRPAFLQAIASAAAGERRSSVEVRLRRAAPAGCPPRFGCFDMTARPGAEAGVALAMFRDVTERKALAERVEQAERAAALATDEKSRFLASVSHELRTPLTAILGFSEILSESPAPSEVVGRRSDYGRLIHQSAQHLLEIVDGVLDMAKIETGAFPVASEPCALAPLVARCVGLLALDAERGGVRVVADVGADVPEIAADRRALTQVILNLLSNAIKFTPSGGEVAVSLRASGDAALIVVRDTGVGVAPDHVGRLGEAFFQVPNAGGGSRQGSGLGLSITRGLVDLHGGRISFESVVGRGTRVTVSLPLDPARPLTESPVERPAFGRSRPVSPLELKVKKSA</sequence>
<name>A0A9W6N6U5_9HYPH</name>
<comment type="catalytic activity">
    <reaction evidence="1">
        <text>ATP + protein L-histidine = ADP + protein N-phospho-L-histidine.</text>
        <dbReference type="EC" id="2.7.13.3"/>
    </reaction>
</comment>
<dbReference type="InterPro" id="IPR036097">
    <property type="entry name" value="HisK_dim/P_sf"/>
</dbReference>
<feature type="transmembrane region" description="Helical" evidence="8">
    <location>
        <begin position="95"/>
        <end position="123"/>
    </location>
</feature>
<dbReference type="FunFam" id="3.30.565.10:FF:000006">
    <property type="entry name" value="Sensor histidine kinase WalK"/>
    <property type="match status" value="1"/>
</dbReference>
<dbReference type="RefSeq" id="WP_271200177.1">
    <property type="nucleotide sequence ID" value="NZ_BSFL01000002.1"/>
</dbReference>
<dbReference type="InterPro" id="IPR000014">
    <property type="entry name" value="PAS"/>
</dbReference>
<evidence type="ECO:0000256" key="3">
    <source>
        <dbReference type="ARBA" id="ARBA00022553"/>
    </source>
</evidence>
<dbReference type="SUPFAM" id="SSF55785">
    <property type="entry name" value="PYP-like sensor domain (PAS domain)"/>
    <property type="match status" value="1"/>
</dbReference>
<dbReference type="PROSITE" id="PS50109">
    <property type="entry name" value="HIS_KIN"/>
    <property type="match status" value="1"/>
</dbReference>
<dbReference type="Gene3D" id="3.30.565.10">
    <property type="entry name" value="Histidine kinase-like ATPase, C-terminal domain"/>
    <property type="match status" value="1"/>
</dbReference>
<evidence type="ECO:0000256" key="2">
    <source>
        <dbReference type="ARBA" id="ARBA00012438"/>
    </source>
</evidence>
<evidence type="ECO:0000256" key="6">
    <source>
        <dbReference type="ARBA" id="ARBA00023012"/>
    </source>
</evidence>
<dbReference type="SMART" id="SM00388">
    <property type="entry name" value="HisKA"/>
    <property type="match status" value="1"/>
</dbReference>
<dbReference type="Pfam" id="PF08448">
    <property type="entry name" value="PAS_4"/>
    <property type="match status" value="1"/>
</dbReference>
<dbReference type="InterPro" id="IPR013656">
    <property type="entry name" value="PAS_4"/>
</dbReference>
<dbReference type="PANTHER" id="PTHR43711:SF1">
    <property type="entry name" value="HISTIDINE KINASE 1"/>
    <property type="match status" value="1"/>
</dbReference>
<reference evidence="11" key="2">
    <citation type="submission" date="2023-01" db="EMBL/GenBank/DDBJ databases">
        <authorList>
            <person name="Sun Q."/>
            <person name="Evtushenko L."/>
        </authorList>
    </citation>
    <scope>NUCLEOTIDE SEQUENCE</scope>
    <source>
        <strain evidence="11">VKM B-2748</strain>
    </source>
</reference>
<dbReference type="PROSITE" id="PS50112">
    <property type="entry name" value="PAS"/>
    <property type="match status" value="1"/>
</dbReference>
<keyword evidence="6" id="KW-0902">Two-component regulatory system</keyword>
<feature type="transmembrane region" description="Helical" evidence="8">
    <location>
        <begin position="32"/>
        <end position="56"/>
    </location>
</feature>
<evidence type="ECO:0000256" key="8">
    <source>
        <dbReference type="SAM" id="Phobius"/>
    </source>
</evidence>
<dbReference type="Pfam" id="PF00512">
    <property type="entry name" value="HisKA"/>
    <property type="match status" value="1"/>
</dbReference>
<dbReference type="Gene3D" id="1.10.287.130">
    <property type="match status" value="1"/>
</dbReference>
<feature type="region of interest" description="Disordered" evidence="7">
    <location>
        <begin position="562"/>
        <end position="594"/>
    </location>
</feature>
<evidence type="ECO:0000313" key="12">
    <source>
        <dbReference type="Proteomes" id="UP001143309"/>
    </source>
</evidence>
<feature type="transmembrane region" description="Helical" evidence="8">
    <location>
        <begin position="63"/>
        <end position="83"/>
    </location>
</feature>
<gene>
    <name evidence="11" type="ORF">GCM10008174_14170</name>
</gene>
<dbReference type="InterPro" id="IPR003594">
    <property type="entry name" value="HATPase_dom"/>
</dbReference>
<evidence type="ECO:0000259" key="10">
    <source>
        <dbReference type="PROSITE" id="PS50112"/>
    </source>
</evidence>
<feature type="domain" description="PAS" evidence="10">
    <location>
        <begin position="199"/>
        <end position="269"/>
    </location>
</feature>
<dbReference type="InterPro" id="IPR003661">
    <property type="entry name" value="HisK_dim/P_dom"/>
</dbReference>
<dbReference type="InterPro" id="IPR035965">
    <property type="entry name" value="PAS-like_dom_sf"/>
</dbReference>
<dbReference type="AlphaFoldDB" id="A0A9W6N6U5"/>
<organism evidence="11 12">
    <name type="scientific">Methylopila turkensis</name>
    <dbReference type="NCBI Taxonomy" id="1437816"/>
    <lineage>
        <taxon>Bacteria</taxon>
        <taxon>Pseudomonadati</taxon>
        <taxon>Pseudomonadota</taxon>
        <taxon>Alphaproteobacteria</taxon>
        <taxon>Hyphomicrobiales</taxon>
        <taxon>Methylopilaceae</taxon>
        <taxon>Methylopila</taxon>
    </lineage>
</organism>
<dbReference type="CDD" id="cd00082">
    <property type="entry name" value="HisKA"/>
    <property type="match status" value="1"/>
</dbReference>
<dbReference type="PANTHER" id="PTHR43711">
    <property type="entry name" value="TWO-COMPONENT HISTIDINE KINASE"/>
    <property type="match status" value="1"/>
</dbReference>
<dbReference type="InterPro" id="IPR050736">
    <property type="entry name" value="Sensor_HK_Regulatory"/>
</dbReference>
<dbReference type="Pfam" id="PF02518">
    <property type="entry name" value="HATPase_c"/>
    <property type="match status" value="1"/>
</dbReference>
<dbReference type="SUPFAM" id="SSF47384">
    <property type="entry name" value="Homodimeric domain of signal transducing histidine kinase"/>
    <property type="match status" value="1"/>
</dbReference>
<keyword evidence="8" id="KW-1133">Transmembrane helix</keyword>
<keyword evidence="8" id="KW-0812">Transmembrane</keyword>
<feature type="domain" description="Histidine kinase" evidence="9">
    <location>
        <begin position="343"/>
        <end position="563"/>
    </location>
</feature>
<dbReference type="SUPFAM" id="SSF55874">
    <property type="entry name" value="ATPase domain of HSP90 chaperone/DNA topoisomerase II/histidine kinase"/>
    <property type="match status" value="1"/>
</dbReference>
<dbReference type="PRINTS" id="PR00344">
    <property type="entry name" value="BCTRLSENSOR"/>
</dbReference>
<dbReference type="EC" id="2.7.13.3" evidence="2"/>
<evidence type="ECO:0000256" key="4">
    <source>
        <dbReference type="ARBA" id="ARBA00022679"/>
    </source>
</evidence>
<feature type="transmembrane region" description="Helical" evidence="8">
    <location>
        <begin position="135"/>
        <end position="160"/>
    </location>
</feature>
<evidence type="ECO:0000256" key="1">
    <source>
        <dbReference type="ARBA" id="ARBA00000085"/>
    </source>
</evidence>
<dbReference type="GO" id="GO:0000155">
    <property type="term" value="F:phosphorelay sensor kinase activity"/>
    <property type="evidence" value="ECO:0007669"/>
    <property type="project" value="InterPro"/>
</dbReference>
<dbReference type="EMBL" id="BSFL01000002">
    <property type="protein sequence ID" value="GLK79676.1"/>
    <property type="molecule type" value="Genomic_DNA"/>
</dbReference>
<keyword evidence="3" id="KW-0597">Phosphoprotein</keyword>
<evidence type="ECO:0000256" key="7">
    <source>
        <dbReference type="SAM" id="MobiDB-lite"/>
    </source>
</evidence>
<keyword evidence="5 11" id="KW-0418">Kinase</keyword>
<dbReference type="InterPro" id="IPR036890">
    <property type="entry name" value="HATPase_C_sf"/>
</dbReference>
<dbReference type="SMART" id="SM00387">
    <property type="entry name" value="HATPase_c"/>
    <property type="match status" value="1"/>
</dbReference>